<feature type="transmembrane region" description="Helical" evidence="1">
    <location>
        <begin position="60"/>
        <end position="81"/>
    </location>
</feature>
<gene>
    <name evidence="2" type="ORF">RIF29_28050</name>
</gene>
<proteinExistence type="predicted"/>
<protein>
    <submittedName>
        <fullName evidence="2">Uncharacterized protein</fullName>
    </submittedName>
</protein>
<organism evidence="2 3">
    <name type="scientific">Crotalaria pallida</name>
    <name type="common">Smooth rattlebox</name>
    <name type="synonym">Crotalaria striata</name>
    <dbReference type="NCBI Taxonomy" id="3830"/>
    <lineage>
        <taxon>Eukaryota</taxon>
        <taxon>Viridiplantae</taxon>
        <taxon>Streptophyta</taxon>
        <taxon>Embryophyta</taxon>
        <taxon>Tracheophyta</taxon>
        <taxon>Spermatophyta</taxon>
        <taxon>Magnoliopsida</taxon>
        <taxon>eudicotyledons</taxon>
        <taxon>Gunneridae</taxon>
        <taxon>Pentapetalae</taxon>
        <taxon>rosids</taxon>
        <taxon>fabids</taxon>
        <taxon>Fabales</taxon>
        <taxon>Fabaceae</taxon>
        <taxon>Papilionoideae</taxon>
        <taxon>50 kb inversion clade</taxon>
        <taxon>genistoids sensu lato</taxon>
        <taxon>core genistoids</taxon>
        <taxon>Crotalarieae</taxon>
        <taxon>Crotalaria</taxon>
    </lineage>
</organism>
<keyword evidence="1" id="KW-0472">Membrane</keyword>
<dbReference type="Proteomes" id="UP001372338">
    <property type="component" value="Unassembled WGS sequence"/>
</dbReference>
<sequence length="87" mass="9872">MTMSLSPLVTHKVCPSLHINHFQLLYSLSFLFRGYSYLLLKSPSLVVHFPYKPLPLTPLFPYFSFPFLSFCAILGATTSLVKMVEVS</sequence>
<keyword evidence="1" id="KW-1133">Transmembrane helix</keyword>
<evidence type="ECO:0000256" key="1">
    <source>
        <dbReference type="SAM" id="Phobius"/>
    </source>
</evidence>
<keyword evidence="3" id="KW-1185">Reference proteome</keyword>
<accession>A0AAN9EQQ1</accession>
<comment type="caution">
    <text evidence="2">The sequence shown here is derived from an EMBL/GenBank/DDBJ whole genome shotgun (WGS) entry which is preliminary data.</text>
</comment>
<dbReference type="EMBL" id="JAYWIO010000005">
    <property type="protein sequence ID" value="KAK7261732.1"/>
    <property type="molecule type" value="Genomic_DNA"/>
</dbReference>
<dbReference type="AlphaFoldDB" id="A0AAN9EQQ1"/>
<reference evidence="2 3" key="1">
    <citation type="submission" date="2024-01" db="EMBL/GenBank/DDBJ databases">
        <title>The genomes of 5 underutilized Papilionoideae crops provide insights into root nodulation and disease resistanc.</title>
        <authorList>
            <person name="Yuan L."/>
        </authorList>
    </citation>
    <scope>NUCLEOTIDE SEQUENCE [LARGE SCALE GENOMIC DNA]</scope>
    <source>
        <strain evidence="2">ZHUSHIDOU_FW_LH</strain>
        <tissue evidence="2">Leaf</tissue>
    </source>
</reference>
<name>A0AAN9EQQ1_CROPI</name>
<keyword evidence="1" id="KW-0812">Transmembrane</keyword>
<evidence type="ECO:0000313" key="2">
    <source>
        <dbReference type="EMBL" id="KAK7261732.1"/>
    </source>
</evidence>
<evidence type="ECO:0000313" key="3">
    <source>
        <dbReference type="Proteomes" id="UP001372338"/>
    </source>
</evidence>